<gene>
    <name evidence="1" type="ORF">ET989_14430</name>
</gene>
<evidence type="ECO:0000313" key="2">
    <source>
        <dbReference type="Proteomes" id="UP000292373"/>
    </source>
</evidence>
<comment type="caution">
    <text evidence="1">The sequence shown here is derived from an EMBL/GenBank/DDBJ whole genome shotgun (WGS) entry which is preliminary data.</text>
</comment>
<evidence type="ECO:0000313" key="1">
    <source>
        <dbReference type="EMBL" id="TBT82504.1"/>
    </source>
</evidence>
<reference evidence="1 2" key="1">
    <citation type="submission" date="2019-01" db="EMBL/GenBank/DDBJ databases">
        <title>Lactibacter flavus gen. nov., sp. nov., a novel bacterium of the family Propionibacteriaceae isolated from raw milk and dairy products.</title>
        <authorList>
            <person name="Huptas C."/>
            <person name="Wenning M."/>
            <person name="Breitenwieser F."/>
            <person name="Doll E."/>
            <person name="Von Neubeck M."/>
            <person name="Busse H.-J."/>
            <person name="Scherer S."/>
        </authorList>
    </citation>
    <scope>NUCLEOTIDE SEQUENCE [LARGE SCALE GENOMIC DNA]</scope>
    <source>
        <strain evidence="1 2">KCTC 33808</strain>
    </source>
</reference>
<proteinExistence type="predicted"/>
<protein>
    <submittedName>
        <fullName evidence="1">Uncharacterized protein</fullName>
    </submittedName>
</protein>
<sequence>MLHADDENGVPAGDPAGTLVLLDRVAALLVSVATDGPRVEEANARYKSDRTLLMRALRSLGLEYPFPFRDLWEWYGHWTQHFPKWAQRREYIGQLAGPVRDALEAIDAGVQVHDPGAPGPLTWTELDARVAGLADELRAASSQDDLQDVGRRCREILIDLAALIADAALVPDGQEAPKGADAKGWLALFLAEHARGSSGERLRQFVNSTWALAQEVTHKGNARVTAYAAAQATILLVRTLQMLAADV</sequence>
<accession>A0A4Q9KAK6</accession>
<dbReference type="AlphaFoldDB" id="A0A4Q9KAK6"/>
<dbReference type="RefSeq" id="WP_131170207.1">
    <property type="nucleotide sequence ID" value="NZ_SDMQ01000023.1"/>
</dbReference>
<name>A0A4Q9KAK6_9ACTN</name>
<dbReference type="Proteomes" id="UP000292373">
    <property type="component" value="Unassembled WGS sequence"/>
</dbReference>
<dbReference type="EMBL" id="SDMQ01000023">
    <property type="protein sequence ID" value="TBT82504.1"/>
    <property type="molecule type" value="Genomic_DNA"/>
</dbReference>
<organism evidence="1 2">
    <name type="scientific">Propioniciclava sinopodophylli</name>
    <dbReference type="NCBI Taxonomy" id="1837344"/>
    <lineage>
        <taxon>Bacteria</taxon>
        <taxon>Bacillati</taxon>
        <taxon>Actinomycetota</taxon>
        <taxon>Actinomycetes</taxon>
        <taxon>Propionibacteriales</taxon>
        <taxon>Propionibacteriaceae</taxon>
        <taxon>Propioniciclava</taxon>
    </lineage>
</organism>
<dbReference type="OrthoDB" id="141582at2"/>
<keyword evidence="2" id="KW-1185">Reference proteome</keyword>